<sequence length="286" mass="28723">MGSGVLGSGVLGSGVLGSVKAELLRLWKWPATWVLIGVWLVMTLTFGYVFNYLALNGGADTRDLSQQQLISAMQPENVGAAVVRGLPMFGGAIILVLAALAVGSGYGWGTWKTTLTAGPRRVSAMAGTLGALGIIVVVLVALTFVVDLGAAVAVASAEGWEWSLPGLGALEALGASLLIAAMWTAFGVFLGVVTRGPALAVGLGLMWAIVTENLLRGVGALLGPVESLTEVLPGGSAGNLAGAVGGSGAPGVLTNLGGTTAAVFLAGYVVVFLGAATLLKVRRDLV</sequence>
<name>A0A1H9WRK7_9PSEU</name>
<evidence type="ECO:0000256" key="1">
    <source>
        <dbReference type="SAM" id="Phobius"/>
    </source>
</evidence>
<feature type="transmembrane region" description="Helical" evidence="1">
    <location>
        <begin position="167"/>
        <end position="193"/>
    </location>
</feature>
<feature type="transmembrane region" description="Helical" evidence="1">
    <location>
        <begin position="89"/>
        <end position="109"/>
    </location>
</feature>
<dbReference type="OrthoDB" id="3376858at2"/>
<dbReference type="AlphaFoldDB" id="A0A1H9WRK7"/>
<keyword evidence="1" id="KW-0472">Membrane</keyword>
<keyword evidence="1" id="KW-1133">Transmembrane helix</keyword>
<keyword evidence="3" id="KW-1185">Reference proteome</keyword>
<feature type="transmembrane region" description="Helical" evidence="1">
    <location>
        <begin position="261"/>
        <end position="279"/>
    </location>
</feature>
<dbReference type="EMBL" id="FOFR01000040">
    <property type="protein sequence ID" value="SES36441.1"/>
    <property type="molecule type" value="Genomic_DNA"/>
</dbReference>
<dbReference type="Proteomes" id="UP000199352">
    <property type="component" value="Unassembled WGS sequence"/>
</dbReference>
<evidence type="ECO:0000313" key="2">
    <source>
        <dbReference type="EMBL" id="SES36441.1"/>
    </source>
</evidence>
<proteinExistence type="predicted"/>
<feature type="transmembrane region" description="Helical" evidence="1">
    <location>
        <begin position="129"/>
        <end position="155"/>
    </location>
</feature>
<keyword evidence="1" id="KW-0812">Transmembrane</keyword>
<protein>
    <submittedName>
        <fullName evidence="2">ABC-2 family transporter protein</fullName>
    </submittedName>
</protein>
<organism evidence="2 3">
    <name type="scientific">Lentzea xinjiangensis</name>
    <dbReference type="NCBI Taxonomy" id="402600"/>
    <lineage>
        <taxon>Bacteria</taxon>
        <taxon>Bacillati</taxon>
        <taxon>Actinomycetota</taxon>
        <taxon>Actinomycetes</taxon>
        <taxon>Pseudonocardiales</taxon>
        <taxon>Pseudonocardiaceae</taxon>
        <taxon>Lentzea</taxon>
    </lineage>
</organism>
<dbReference type="STRING" id="402600.SAMN05216188_14017"/>
<gene>
    <name evidence="2" type="ORF">SAMN05216188_14017</name>
</gene>
<feature type="transmembrane region" description="Helical" evidence="1">
    <location>
        <begin position="31"/>
        <end position="55"/>
    </location>
</feature>
<reference evidence="3" key="1">
    <citation type="submission" date="2016-10" db="EMBL/GenBank/DDBJ databases">
        <authorList>
            <person name="Varghese N."/>
            <person name="Submissions S."/>
        </authorList>
    </citation>
    <scope>NUCLEOTIDE SEQUENCE [LARGE SCALE GENOMIC DNA]</scope>
    <source>
        <strain evidence="3">CGMCC 4.3525</strain>
    </source>
</reference>
<accession>A0A1H9WRK7</accession>
<evidence type="ECO:0000313" key="3">
    <source>
        <dbReference type="Proteomes" id="UP000199352"/>
    </source>
</evidence>